<protein>
    <submittedName>
        <fullName evidence="1">Uncharacterized protein</fullName>
    </submittedName>
</protein>
<evidence type="ECO:0000313" key="1">
    <source>
        <dbReference type="EMBL" id="ACR35641.1"/>
    </source>
</evidence>
<proteinExistence type="evidence at transcript level"/>
<organism evidence="1">
    <name type="scientific">Zea mays</name>
    <name type="common">Maize</name>
    <dbReference type="NCBI Taxonomy" id="4577"/>
    <lineage>
        <taxon>Eukaryota</taxon>
        <taxon>Viridiplantae</taxon>
        <taxon>Streptophyta</taxon>
        <taxon>Embryophyta</taxon>
        <taxon>Tracheophyta</taxon>
        <taxon>Spermatophyta</taxon>
        <taxon>Magnoliopsida</taxon>
        <taxon>Liliopsida</taxon>
        <taxon>Poales</taxon>
        <taxon>Poaceae</taxon>
        <taxon>PACMAD clade</taxon>
        <taxon>Panicoideae</taxon>
        <taxon>Andropogonodae</taxon>
        <taxon>Andropogoneae</taxon>
        <taxon>Tripsacinae</taxon>
        <taxon>Zea</taxon>
    </lineage>
</organism>
<dbReference type="AlphaFoldDB" id="C4J391"/>
<sequence length="32" mass="3777">MNAFLCPLLLIQNVTSPLAIFWRWDVQQMPMV</sequence>
<accession>C4J391</accession>
<reference evidence="1" key="2">
    <citation type="submission" date="2012-06" db="EMBL/GenBank/DDBJ databases">
        <authorList>
            <person name="Yu Y."/>
            <person name="Currie J."/>
            <person name="Lomeli R."/>
            <person name="Angelova A."/>
            <person name="Collura K."/>
            <person name="Wissotski M."/>
            <person name="Campos D."/>
            <person name="Kudrna D."/>
            <person name="Golser W."/>
            <person name="Ashely E."/>
            <person name="Descour A."/>
            <person name="Fernandes J."/>
            <person name="Soderlund C."/>
            <person name="Walbot V."/>
        </authorList>
    </citation>
    <scope>NUCLEOTIDE SEQUENCE</scope>
    <source>
        <strain evidence="1">B73</strain>
    </source>
</reference>
<name>C4J391_MAIZE</name>
<reference evidence="1" key="1">
    <citation type="journal article" date="2009" name="PLoS Genet.">
        <title>Sequencing, mapping, and analysis of 27,455 maize full-length cDNAs.</title>
        <authorList>
            <person name="Soderlund C."/>
            <person name="Descour A."/>
            <person name="Kudrna D."/>
            <person name="Bomhoff M."/>
            <person name="Boyd L."/>
            <person name="Currie J."/>
            <person name="Angelova A."/>
            <person name="Collura K."/>
            <person name="Wissotski M."/>
            <person name="Ashley E."/>
            <person name="Morrow D."/>
            <person name="Fernandes J."/>
            <person name="Walbot V."/>
            <person name="Yu Y."/>
        </authorList>
    </citation>
    <scope>NUCLEOTIDE SEQUENCE</scope>
    <source>
        <strain evidence="1">B73</strain>
    </source>
</reference>
<dbReference type="EMBL" id="BT085288">
    <property type="protein sequence ID" value="ACR35641.1"/>
    <property type="molecule type" value="mRNA"/>
</dbReference>